<dbReference type="AlphaFoldDB" id="X0X9J6"/>
<protein>
    <recommendedName>
        <fullName evidence="6">FAD/NAD(P)-binding domain-containing protein</fullName>
    </recommendedName>
</protein>
<dbReference type="InterPro" id="IPR023753">
    <property type="entry name" value="FAD/NAD-binding_dom"/>
</dbReference>
<keyword evidence="4" id="KW-0560">Oxidoreductase</keyword>
<dbReference type="PANTHER" id="PTHR43429:SF1">
    <property type="entry name" value="NAD(P)H SULFUR OXIDOREDUCTASE (COA-DEPENDENT)"/>
    <property type="match status" value="1"/>
</dbReference>
<gene>
    <name evidence="7" type="ORF">S01H1_71230</name>
</gene>
<evidence type="ECO:0000256" key="4">
    <source>
        <dbReference type="ARBA" id="ARBA00023002"/>
    </source>
</evidence>
<keyword evidence="2" id="KW-0285">Flavoprotein</keyword>
<accession>X0X9J6</accession>
<name>X0X9J6_9ZZZZ</name>
<evidence type="ECO:0000259" key="6">
    <source>
        <dbReference type="Pfam" id="PF07992"/>
    </source>
</evidence>
<dbReference type="SUPFAM" id="SSF51905">
    <property type="entry name" value="FAD/NAD(P)-binding domain"/>
    <property type="match status" value="1"/>
</dbReference>
<evidence type="ECO:0000256" key="3">
    <source>
        <dbReference type="ARBA" id="ARBA00022827"/>
    </source>
</evidence>
<dbReference type="GO" id="GO:0016491">
    <property type="term" value="F:oxidoreductase activity"/>
    <property type="evidence" value="ECO:0007669"/>
    <property type="project" value="UniProtKB-KW"/>
</dbReference>
<dbReference type="Gene3D" id="3.50.50.60">
    <property type="entry name" value="FAD/NAD(P)-binding domain"/>
    <property type="match status" value="1"/>
</dbReference>
<keyword evidence="5" id="KW-0676">Redox-active center</keyword>
<evidence type="ECO:0000256" key="5">
    <source>
        <dbReference type="ARBA" id="ARBA00023284"/>
    </source>
</evidence>
<feature type="non-terminal residue" evidence="7">
    <location>
        <position position="244"/>
    </location>
</feature>
<comment type="caution">
    <text evidence="7">The sequence shown here is derived from an EMBL/GenBank/DDBJ whole genome shotgun (WGS) entry which is preliminary data.</text>
</comment>
<sequence>PGAEPVKPPFRGVDLDGIFNLRTVPDSDRIKAHVDNEKPQSAVIVGGGFIGLEMAENLVLRGVNTTIVEMLDQVMAPLDLEMAAMVHAHLKEKGVACELGQSVQSFSKKGNRIIVSTDKGHDIACDLVILSIGIKPENRLARGAGLEIGERGGIKVDATMRTSDPDIYAVGDAVEIKDFVTGLPTMTALAGPANKQGRIAADNALGRRSIFKGTTGTTVVQVFDLTVASTGATEKVLKQHNIPH</sequence>
<proteinExistence type="predicted"/>
<comment type="cofactor">
    <cofactor evidence="1">
        <name>FAD</name>
        <dbReference type="ChEBI" id="CHEBI:57692"/>
    </cofactor>
</comment>
<evidence type="ECO:0000256" key="1">
    <source>
        <dbReference type="ARBA" id="ARBA00001974"/>
    </source>
</evidence>
<organism evidence="7">
    <name type="scientific">marine sediment metagenome</name>
    <dbReference type="NCBI Taxonomy" id="412755"/>
    <lineage>
        <taxon>unclassified sequences</taxon>
        <taxon>metagenomes</taxon>
        <taxon>ecological metagenomes</taxon>
    </lineage>
</organism>
<feature type="non-terminal residue" evidence="7">
    <location>
        <position position="1"/>
    </location>
</feature>
<dbReference type="EMBL" id="BARS01047419">
    <property type="protein sequence ID" value="GAG39740.1"/>
    <property type="molecule type" value="Genomic_DNA"/>
</dbReference>
<dbReference type="PRINTS" id="PR00368">
    <property type="entry name" value="FADPNR"/>
</dbReference>
<dbReference type="Pfam" id="PF07992">
    <property type="entry name" value="Pyr_redox_2"/>
    <property type="match status" value="1"/>
</dbReference>
<dbReference type="PANTHER" id="PTHR43429">
    <property type="entry name" value="PYRIDINE NUCLEOTIDE-DISULFIDE OXIDOREDUCTASE DOMAIN-CONTAINING"/>
    <property type="match status" value="1"/>
</dbReference>
<evidence type="ECO:0000256" key="2">
    <source>
        <dbReference type="ARBA" id="ARBA00022630"/>
    </source>
</evidence>
<dbReference type="InterPro" id="IPR036188">
    <property type="entry name" value="FAD/NAD-bd_sf"/>
</dbReference>
<evidence type="ECO:0000313" key="7">
    <source>
        <dbReference type="EMBL" id="GAG39740.1"/>
    </source>
</evidence>
<reference evidence="7" key="1">
    <citation type="journal article" date="2014" name="Front. Microbiol.">
        <title>High frequency of phylogenetically diverse reductive dehalogenase-homologous genes in deep subseafloor sedimentary metagenomes.</title>
        <authorList>
            <person name="Kawai M."/>
            <person name="Futagami T."/>
            <person name="Toyoda A."/>
            <person name="Takaki Y."/>
            <person name="Nishi S."/>
            <person name="Hori S."/>
            <person name="Arai W."/>
            <person name="Tsubouchi T."/>
            <person name="Morono Y."/>
            <person name="Uchiyama I."/>
            <person name="Ito T."/>
            <person name="Fujiyama A."/>
            <person name="Inagaki F."/>
            <person name="Takami H."/>
        </authorList>
    </citation>
    <scope>NUCLEOTIDE SEQUENCE</scope>
    <source>
        <strain evidence="7">Expedition CK06-06</strain>
    </source>
</reference>
<feature type="domain" description="FAD/NAD(P)-binding" evidence="6">
    <location>
        <begin position="2"/>
        <end position="174"/>
    </location>
</feature>
<dbReference type="InterPro" id="IPR050260">
    <property type="entry name" value="FAD-bd_OxRdtase"/>
</dbReference>
<dbReference type="PRINTS" id="PR00411">
    <property type="entry name" value="PNDRDTASEI"/>
</dbReference>
<keyword evidence="3" id="KW-0274">FAD</keyword>